<comment type="caution">
    <text evidence="1">The sequence shown here is derived from an EMBL/GenBank/DDBJ whole genome shotgun (WGS) entry which is preliminary data.</text>
</comment>
<keyword evidence="2" id="KW-1185">Reference proteome</keyword>
<proteinExistence type="predicted"/>
<sequence length="113" mass="12702">MELRLSPRTKVLIITTTVASGVRWEWSKKVLPFTHLYAVAARYYLASKATSFIPFSSHFSFIRAPACLQPMNHHGVLLQFYHEGMLIGLGPITLLAWACNPVVSGFITRPIKD</sequence>
<evidence type="ECO:0000313" key="1">
    <source>
        <dbReference type="EMBL" id="KAL3572500.1"/>
    </source>
</evidence>
<dbReference type="Proteomes" id="UP000309997">
    <property type="component" value="Unassembled WGS sequence"/>
</dbReference>
<reference evidence="1 2" key="1">
    <citation type="journal article" date="2024" name="Plant Biotechnol. J.">
        <title>Genome and CRISPR/Cas9 system of a widespread forest tree (Populus alba) in the world.</title>
        <authorList>
            <person name="Liu Y.J."/>
            <person name="Jiang P.F."/>
            <person name="Han X.M."/>
            <person name="Li X.Y."/>
            <person name="Wang H.M."/>
            <person name="Wang Y.J."/>
            <person name="Wang X.X."/>
            <person name="Zeng Q.Y."/>
        </authorList>
    </citation>
    <scope>NUCLEOTIDE SEQUENCE [LARGE SCALE GENOMIC DNA]</scope>
    <source>
        <strain evidence="2">cv. PAL-ZL1</strain>
    </source>
</reference>
<accession>A0ACC4B2G4</accession>
<protein>
    <submittedName>
        <fullName evidence="1">Uncharacterized protein</fullName>
    </submittedName>
</protein>
<dbReference type="EMBL" id="RCHU02000014">
    <property type="protein sequence ID" value="KAL3572500.1"/>
    <property type="molecule type" value="Genomic_DNA"/>
</dbReference>
<organism evidence="1 2">
    <name type="scientific">Populus alba</name>
    <name type="common">White poplar</name>
    <dbReference type="NCBI Taxonomy" id="43335"/>
    <lineage>
        <taxon>Eukaryota</taxon>
        <taxon>Viridiplantae</taxon>
        <taxon>Streptophyta</taxon>
        <taxon>Embryophyta</taxon>
        <taxon>Tracheophyta</taxon>
        <taxon>Spermatophyta</taxon>
        <taxon>Magnoliopsida</taxon>
        <taxon>eudicotyledons</taxon>
        <taxon>Gunneridae</taxon>
        <taxon>Pentapetalae</taxon>
        <taxon>rosids</taxon>
        <taxon>fabids</taxon>
        <taxon>Malpighiales</taxon>
        <taxon>Salicaceae</taxon>
        <taxon>Saliceae</taxon>
        <taxon>Populus</taxon>
    </lineage>
</organism>
<gene>
    <name evidence="1" type="ORF">D5086_026404</name>
</gene>
<name>A0ACC4B2G4_POPAL</name>
<evidence type="ECO:0000313" key="2">
    <source>
        <dbReference type="Proteomes" id="UP000309997"/>
    </source>
</evidence>